<reference evidence="1" key="1">
    <citation type="submission" date="2019-05" db="EMBL/GenBank/DDBJ databases">
        <title>Methanoculleus sp. FWC-SCC1, a methanogenic archaeon isolated from deep marine cold seep.</title>
        <authorList>
            <person name="Chen Y.-W."/>
            <person name="Chen S.-C."/>
            <person name="Teng N.-H."/>
            <person name="Lai M.-C."/>
        </authorList>
    </citation>
    <scope>NUCLEOTIDE SEQUENCE</scope>
    <source>
        <strain evidence="1">FWC-SCC1</strain>
    </source>
</reference>
<dbReference type="Proteomes" id="UP001168338">
    <property type="component" value="Unassembled WGS sequence"/>
</dbReference>
<evidence type="ECO:0000313" key="1">
    <source>
        <dbReference type="EMBL" id="MDN7023696.1"/>
    </source>
</evidence>
<name>A0ABT8M6Y5_9EURY</name>
<accession>A0ABT8M6Y5</accession>
<organism evidence="1 2">
    <name type="scientific">Methanoculleus frigidifontis</name>
    <dbReference type="NCBI Taxonomy" id="2584085"/>
    <lineage>
        <taxon>Archaea</taxon>
        <taxon>Methanobacteriati</taxon>
        <taxon>Methanobacteriota</taxon>
        <taxon>Stenosarchaea group</taxon>
        <taxon>Methanomicrobia</taxon>
        <taxon>Methanomicrobiales</taxon>
        <taxon>Methanomicrobiaceae</taxon>
        <taxon>Methanoculleus</taxon>
    </lineage>
</organism>
<evidence type="ECO:0000313" key="2">
    <source>
        <dbReference type="Proteomes" id="UP001168338"/>
    </source>
</evidence>
<proteinExistence type="predicted"/>
<sequence>MSFALSLIPSTGAVILSGIRLLFPGENRLVPVPVRVGYAAGTLLGAAFLALIPETLEELPADAALATVRAGVLLFFTRENLMIRRHGHEEDDAYETSTPPGIAISFGVIAHEVLQEGELCHLLKQRLHGDAGVRLRHPLQSRDACRSGFRLLLPCGRRGVCPSITALAAAGFIAIADLFPTSTGKPAPGRVCNRAEGFRRSRRDRSARQGICTGVLLHDISRRFYPVDAPRSRPGVNADERHAALP</sequence>
<evidence type="ECO:0008006" key="3">
    <source>
        <dbReference type="Google" id="ProtNLM"/>
    </source>
</evidence>
<dbReference type="EMBL" id="VCYH01000001">
    <property type="protein sequence ID" value="MDN7023696.1"/>
    <property type="molecule type" value="Genomic_DNA"/>
</dbReference>
<gene>
    <name evidence="1" type="ORF">FGU65_02080</name>
</gene>
<protein>
    <recommendedName>
        <fullName evidence="3">ZIP Zinc transporter</fullName>
    </recommendedName>
</protein>
<keyword evidence="2" id="KW-1185">Reference proteome</keyword>
<dbReference type="RefSeq" id="WP_301662745.1">
    <property type="nucleotide sequence ID" value="NZ_VCYH01000001.1"/>
</dbReference>
<comment type="caution">
    <text evidence="1">The sequence shown here is derived from an EMBL/GenBank/DDBJ whole genome shotgun (WGS) entry which is preliminary data.</text>
</comment>